<evidence type="ECO:0000313" key="4">
    <source>
        <dbReference type="EMBL" id="TBL81605.1"/>
    </source>
</evidence>
<dbReference type="Gene3D" id="2.30.30.40">
    <property type="entry name" value="SH3 Domains"/>
    <property type="match status" value="1"/>
</dbReference>
<dbReference type="Gene3D" id="3.30.70.1070">
    <property type="entry name" value="Sporulation related repeat"/>
    <property type="match status" value="1"/>
</dbReference>
<keyword evidence="2" id="KW-0732">Signal</keyword>
<dbReference type="AlphaFoldDB" id="A0A4Q9DYT0"/>
<accession>A0A4Q9DYT0</accession>
<comment type="caution">
    <text evidence="4">The sequence shown here is derived from an EMBL/GenBank/DDBJ whole genome shotgun (WGS) entry which is preliminary data.</text>
</comment>
<dbReference type="InterPro" id="IPR036680">
    <property type="entry name" value="SPOR-like_sf"/>
</dbReference>
<sequence>MQRRLSLFMPSYRRFQTFLMSAAAAAAFLIALPGGAAAADIPKSDQIRVALYLDNGKYNVTTPFVTLSAAQGLDAALGAAAGFNSVASGLTAVRAMADKPLLILLETTDVKQAQALAQKLSDTDKPAGVIGREKSGETLYQVYAGPYPTKETAQAAKDTLLKQAAVAQAVKDFTPYVAGALHWNAGTYTDEADAAAQVSAIAQAGFDVDLAYMDNGGKLQYAALIGNESDNDGLNSLKQKVSGKLPNVTLQPVSAATPYVLKRTEGGGKASGNATDLWAVGAGAKLKVTTQQDGIKVAEKAARSYRGSLELSQLNSKLAVVNELPMEDYVTSVVGSELGSSWPAEALKAQAVAARTFALKQGAKYGVAQVSDSSSDQVYKGIGGEAPAIAEAVKATEGELLADKDGLITPFFYSNAGGMTADPVEVWGKPISYLQSVPSPDDGAETTKTVWLHVVMPNGNMGYITSAYAKDTGKKNDAGLPYYESTGNAVNVRSGPGTDSPSLFKVNTGDRFAVLDQAPESNAYSWVRGPVAASSLLDKINAVLDKPITGKLESLEVTARGPSGRVTEMKANGQTLKVANPDALRTVLGGLPSTRFEIEEAGSYTIWGANGTTAPSAPQGTSSQTGSQPPASIGPSQPPAAQSAESKPLPIGTERAFIFKGKGNGHGLGMSQWGARGYALLGYDYKQILQAYYVGVTILKE</sequence>
<feature type="compositionally biased region" description="Polar residues" evidence="1">
    <location>
        <begin position="610"/>
        <end position="630"/>
    </location>
</feature>
<organism evidence="4 5">
    <name type="scientific">Paenibacillus thalictri</name>
    <dbReference type="NCBI Taxonomy" id="2527873"/>
    <lineage>
        <taxon>Bacteria</taxon>
        <taxon>Bacillati</taxon>
        <taxon>Bacillota</taxon>
        <taxon>Bacilli</taxon>
        <taxon>Bacillales</taxon>
        <taxon>Paenibacillaceae</taxon>
        <taxon>Paenibacillus</taxon>
    </lineage>
</organism>
<dbReference type="GO" id="GO:0042834">
    <property type="term" value="F:peptidoglycan binding"/>
    <property type="evidence" value="ECO:0007669"/>
    <property type="project" value="InterPro"/>
</dbReference>
<evidence type="ECO:0000313" key="5">
    <source>
        <dbReference type="Proteomes" id="UP000293142"/>
    </source>
</evidence>
<dbReference type="OrthoDB" id="9794671at2"/>
<feature type="chain" id="PRO_5020942422" evidence="2">
    <location>
        <begin position="39"/>
        <end position="701"/>
    </location>
</feature>
<dbReference type="PROSITE" id="PS51724">
    <property type="entry name" value="SPOR"/>
    <property type="match status" value="1"/>
</dbReference>
<dbReference type="InterPro" id="IPR013486">
    <property type="entry name" value="SpoIID/LytB"/>
</dbReference>
<dbReference type="InterPro" id="IPR007730">
    <property type="entry name" value="SPOR-like_dom"/>
</dbReference>
<protein>
    <submittedName>
        <fullName evidence="4">SpoIID/LytB domain-containing protein</fullName>
    </submittedName>
</protein>
<feature type="region of interest" description="Disordered" evidence="1">
    <location>
        <begin position="609"/>
        <end position="648"/>
    </location>
</feature>
<dbReference type="Proteomes" id="UP000293142">
    <property type="component" value="Unassembled WGS sequence"/>
</dbReference>
<gene>
    <name evidence="4" type="ORF">EYB31_00960</name>
</gene>
<evidence type="ECO:0000256" key="2">
    <source>
        <dbReference type="SAM" id="SignalP"/>
    </source>
</evidence>
<dbReference type="GO" id="GO:0030435">
    <property type="term" value="P:sporulation resulting in formation of a cellular spore"/>
    <property type="evidence" value="ECO:0007669"/>
    <property type="project" value="InterPro"/>
</dbReference>
<dbReference type="Pfam" id="PF05036">
    <property type="entry name" value="SPOR"/>
    <property type="match status" value="1"/>
</dbReference>
<dbReference type="Pfam" id="PF08486">
    <property type="entry name" value="SpoIID"/>
    <property type="match status" value="1"/>
</dbReference>
<feature type="signal peptide" evidence="2">
    <location>
        <begin position="1"/>
        <end position="38"/>
    </location>
</feature>
<evidence type="ECO:0000259" key="3">
    <source>
        <dbReference type="PROSITE" id="PS51724"/>
    </source>
</evidence>
<keyword evidence="5" id="KW-1185">Reference proteome</keyword>
<reference evidence="4 5" key="1">
    <citation type="submission" date="2019-02" db="EMBL/GenBank/DDBJ databases">
        <title>Paenibacillus sp. nov., isolated from surface-sterilized tissue of Thalictrum simplex L.</title>
        <authorList>
            <person name="Tuo L."/>
        </authorList>
    </citation>
    <scope>NUCLEOTIDE SEQUENCE [LARGE SCALE GENOMIC DNA]</scope>
    <source>
        <strain evidence="4 5">N2SHLJ1</strain>
    </source>
</reference>
<dbReference type="SUPFAM" id="SSF110997">
    <property type="entry name" value="Sporulation related repeat"/>
    <property type="match status" value="1"/>
</dbReference>
<feature type="domain" description="SPOR" evidence="3">
    <location>
        <begin position="94"/>
        <end position="173"/>
    </location>
</feature>
<dbReference type="InterPro" id="IPR013693">
    <property type="entry name" value="SpoIID/LytB_N"/>
</dbReference>
<name>A0A4Q9DYT0_9BACL</name>
<dbReference type="EMBL" id="SIRE01000002">
    <property type="protein sequence ID" value="TBL81605.1"/>
    <property type="molecule type" value="Genomic_DNA"/>
</dbReference>
<evidence type="ECO:0000256" key="1">
    <source>
        <dbReference type="SAM" id="MobiDB-lite"/>
    </source>
</evidence>
<dbReference type="NCBIfam" id="TIGR02669">
    <property type="entry name" value="SpoIID_LytB"/>
    <property type="match status" value="1"/>
</dbReference>
<proteinExistence type="predicted"/>